<dbReference type="GO" id="GO:0005737">
    <property type="term" value="C:cytoplasm"/>
    <property type="evidence" value="ECO:0007669"/>
    <property type="project" value="UniProtKB-ARBA"/>
</dbReference>
<dbReference type="Pfam" id="PF00861">
    <property type="entry name" value="Ribosomal_L18p"/>
    <property type="match status" value="1"/>
</dbReference>
<dbReference type="Gene3D" id="3.30.420.100">
    <property type="match status" value="1"/>
</dbReference>
<feature type="compositionally biased region" description="Basic residues" evidence="8">
    <location>
        <begin position="17"/>
        <end position="28"/>
    </location>
</feature>
<dbReference type="InterPro" id="IPR004389">
    <property type="entry name" value="Ribosomal_uL18_bac-type"/>
</dbReference>
<dbReference type="GO" id="GO:0006412">
    <property type="term" value="P:translation"/>
    <property type="evidence" value="ECO:0007669"/>
    <property type="project" value="UniProtKB-UniRule"/>
</dbReference>
<comment type="similarity">
    <text evidence="1 7">Belongs to the universal ribosomal protein uL18 family.</text>
</comment>
<accession>A0A0H4T227</accession>
<dbReference type="GO" id="GO:1990904">
    <property type="term" value="C:ribonucleoprotein complex"/>
    <property type="evidence" value="ECO:0007669"/>
    <property type="project" value="UniProtKB-KW"/>
</dbReference>
<gene>
    <name evidence="7" type="primary">rplR</name>
</gene>
<dbReference type="NCBIfam" id="TIGR00060">
    <property type="entry name" value="L18_bact"/>
    <property type="match status" value="1"/>
</dbReference>
<evidence type="ECO:0000256" key="3">
    <source>
        <dbReference type="ARBA" id="ARBA00022884"/>
    </source>
</evidence>
<name>A0A0H4T227_9BACT</name>
<proteinExistence type="inferred from homology"/>
<dbReference type="EMBL" id="KT006975">
    <property type="protein sequence ID" value="AKQ01676.1"/>
    <property type="molecule type" value="Genomic_DNA"/>
</dbReference>
<reference evidence="9" key="1">
    <citation type="journal article" date="2015" name="ISME J.">
        <title>Aquifer environment selects for microbial species cohorts in sediment and groundwater.</title>
        <authorList>
            <person name="Hug L.A."/>
            <person name="Thomas B.C."/>
            <person name="Brown C.T."/>
            <person name="Frischkorn K.R."/>
            <person name="Williams K.H."/>
            <person name="Tringe S.G."/>
            <person name="Banfield J.F."/>
        </authorList>
    </citation>
    <scope>NUCLEOTIDE SEQUENCE</scope>
</reference>
<dbReference type="HAMAP" id="MF_01337_B">
    <property type="entry name" value="Ribosomal_uL18_B"/>
    <property type="match status" value="1"/>
</dbReference>
<evidence type="ECO:0000256" key="5">
    <source>
        <dbReference type="ARBA" id="ARBA00023274"/>
    </source>
</evidence>
<dbReference type="InterPro" id="IPR005484">
    <property type="entry name" value="Ribosomal_uL18_bac/plant/anim"/>
</dbReference>
<keyword evidence="3 7" id="KW-0694">RNA-binding</keyword>
<evidence type="ECO:0000256" key="4">
    <source>
        <dbReference type="ARBA" id="ARBA00022980"/>
    </source>
</evidence>
<evidence type="ECO:0000313" key="9">
    <source>
        <dbReference type="EMBL" id="AKQ01676.1"/>
    </source>
</evidence>
<evidence type="ECO:0000256" key="1">
    <source>
        <dbReference type="ARBA" id="ARBA00007116"/>
    </source>
</evidence>
<organism evidence="9">
    <name type="scientific">uncultured Acidobacteria bacterium Rifle_16ft_4_minimus_23617</name>
    <dbReference type="NCBI Taxonomy" id="1665082"/>
    <lineage>
        <taxon>Bacteria</taxon>
        <taxon>Pseudomonadati</taxon>
        <taxon>Acidobacteriota</taxon>
        <taxon>environmental samples</taxon>
    </lineage>
</organism>
<keyword evidence="5 7" id="KW-0687">Ribonucleoprotein</keyword>
<comment type="subunit">
    <text evidence="7">Part of the 50S ribosomal subunit; part of the 5S rRNA/L5/L18/L25 subcomplex. Contacts the 5S and 23S rRNAs.</text>
</comment>
<keyword evidence="4 7" id="KW-0689">Ribosomal protein</keyword>
<dbReference type="FunFam" id="3.30.420.100:FF:000001">
    <property type="entry name" value="50S ribosomal protein L18"/>
    <property type="match status" value="1"/>
</dbReference>
<dbReference type="PANTHER" id="PTHR12899:SF3">
    <property type="entry name" value="LARGE RIBOSOMAL SUBUNIT PROTEIN UL18M"/>
    <property type="match status" value="1"/>
</dbReference>
<comment type="function">
    <text evidence="7">This is one of the proteins that bind and probably mediate the attachment of the 5S RNA into the large ribosomal subunit, where it forms part of the central protuberance.</text>
</comment>
<dbReference type="GO" id="GO:0005840">
    <property type="term" value="C:ribosome"/>
    <property type="evidence" value="ECO:0007669"/>
    <property type="project" value="UniProtKB-KW"/>
</dbReference>
<dbReference type="PANTHER" id="PTHR12899">
    <property type="entry name" value="39S RIBOSOMAL PROTEIN L18, MITOCHONDRIAL"/>
    <property type="match status" value="1"/>
</dbReference>
<feature type="region of interest" description="Disordered" evidence="8">
    <location>
        <begin position="1"/>
        <end position="38"/>
    </location>
</feature>
<evidence type="ECO:0000256" key="6">
    <source>
        <dbReference type="ARBA" id="ARBA00035197"/>
    </source>
</evidence>
<dbReference type="AlphaFoldDB" id="A0A0H4T227"/>
<keyword evidence="2 7" id="KW-0699">rRNA-binding</keyword>
<sequence length="130" mass="14647">MRFGRARKPVAKISRTEHRRQIHRRVRQRVAGTEGRPRLSVSRSLKHIYTQIIDDAQGRTLVSASSRDKEVRQQLRYGGNVAAAKVVGTVLGERARQAGITRVVFDRGGYKYHGRIKALADAVRKAGLNF</sequence>
<dbReference type="SUPFAM" id="SSF53137">
    <property type="entry name" value="Translational machinery components"/>
    <property type="match status" value="1"/>
</dbReference>
<evidence type="ECO:0000256" key="8">
    <source>
        <dbReference type="SAM" id="MobiDB-lite"/>
    </source>
</evidence>
<dbReference type="GO" id="GO:0008097">
    <property type="term" value="F:5S rRNA binding"/>
    <property type="evidence" value="ECO:0007669"/>
    <property type="project" value="TreeGrafter"/>
</dbReference>
<evidence type="ECO:0000256" key="7">
    <source>
        <dbReference type="HAMAP-Rule" id="MF_01337"/>
    </source>
</evidence>
<feature type="compositionally biased region" description="Basic residues" evidence="8">
    <location>
        <begin position="1"/>
        <end position="10"/>
    </location>
</feature>
<evidence type="ECO:0000256" key="2">
    <source>
        <dbReference type="ARBA" id="ARBA00022730"/>
    </source>
</evidence>
<dbReference type="GO" id="GO:0003735">
    <property type="term" value="F:structural constituent of ribosome"/>
    <property type="evidence" value="ECO:0007669"/>
    <property type="project" value="InterPro"/>
</dbReference>
<dbReference type="CDD" id="cd00432">
    <property type="entry name" value="Ribosomal_L18_L5e"/>
    <property type="match status" value="1"/>
</dbReference>
<protein>
    <recommendedName>
        <fullName evidence="6 7">Large ribosomal subunit protein uL18</fullName>
    </recommendedName>
</protein>
<dbReference type="InterPro" id="IPR057268">
    <property type="entry name" value="Ribosomal_L18"/>
</dbReference>